<evidence type="ECO:0000313" key="3">
    <source>
        <dbReference type="Proteomes" id="UP000593567"/>
    </source>
</evidence>
<evidence type="ECO:0000256" key="1">
    <source>
        <dbReference type="SAM" id="SignalP"/>
    </source>
</evidence>
<dbReference type="InterPro" id="IPR018247">
    <property type="entry name" value="EF_Hand_1_Ca_BS"/>
</dbReference>
<proteinExistence type="predicted"/>
<gene>
    <name evidence="2" type="ORF">EB796_020620</name>
</gene>
<dbReference type="Proteomes" id="UP000593567">
    <property type="component" value="Unassembled WGS sequence"/>
</dbReference>
<reference evidence="2" key="1">
    <citation type="submission" date="2020-06" db="EMBL/GenBank/DDBJ databases">
        <title>Draft genome of Bugula neritina, a colonial animal packing powerful symbionts and potential medicines.</title>
        <authorList>
            <person name="Rayko M."/>
        </authorList>
    </citation>
    <scope>NUCLEOTIDE SEQUENCE [LARGE SCALE GENOMIC DNA]</scope>
    <source>
        <strain evidence="2">Kwan_BN1</strain>
    </source>
</reference>
<evidence type="ECO:0008006" key="4">
    <source>
        <dbReference type="Google" id="ProtNLM"/>
    </source>
</evidence>
<accession>A0A7J7J6B8</accession>
<dbReference type="AlphaFoldDB" id="A0A7J7J6B8"/>
<evidence type="ECO:0000313" key="2">
    <source>
        <dbReference type="EMBL" id="KAF6021081.1"/>
    </source>
</evidence>
<comment type="caution">
    <text evidence="2">The sequence shown here is derived from an EMBL/GenBank/DDBJ whole genome shotgun (WGS) entry which is preliminary data.</text>
</comment>
<feature type="signal peptide" evidence="1">
    <location>
        <begin position="1"/>
        <end position="20"/>
    </location>
</feature>
<keyword evidence="1" id="KW-0732">Signal</keyword>
<name>A0A7J7J6B8_BUGNE</name>
<feature type="chain" id="PRO_5029507210" description="EF-hand domain-containing protein" evidence="1">
    <location>
        <begin position="21"/>
        <end position="153"/>
    </location>
</feature>
<dbReference type="EMBL" id="VXIV02003138">
    <property type="protein sequence ID" value="KAF6021081.1"/>
    <property type="molecule type" value="Genomic_DNA"/>
</dbReference>
<keyword evidence="3" id="KW-1185">Reference proteome</keyword>
<protein>
    <recommendedName>
        <fullName evidence="4">EF-hand domain-containing protein</fullName>
    </recommendedName>
</protein>
<sequence length="153" mass="17275">MGCLLNFCLILHVLVWQSCGAPVTSRAPVKNTLKSADVISLKDILSQNEDIQVFDNKTILLYKPDAVYQVNVPQQVEQNSAVITKLESPMVLVKKLELSAKERITLETFRQLTDINQNADLVFMDWDLNGDGVLDLEELLLEEIKLSSIRLTF</sequence>
<dbReference type="PROSITE" id="PS00018">
    <property type="entry name" value="EF_HAND_1"/>
    <property type="match status" value="1"/>
</dbReference>
<organism evidence="2 3">
    <name type="scientific">Bugula neritina</name>
    <name type="common">Brown bryozoan</name>
    <name type="synonym">Sertularia neritina</name>
    <dbReference type="NCBI Taxonomy" id="10212"/>
    <lineage>
        <taxon>Eukaryota</taxon>
        <taxon>Metazoa</taxon>
        <taxon>Spiralia</taxon>
        <taxon>Lophotrochozoa</taxon>
        <taxon>Bryozoa</taxon>
        <taxon>Gymnolaemata</taxon>
        <taxon>Cheilostomatida</taxon>
        <taxon>Flustrina</taxon>
        <taxon>Buguloidea</taxon>
        <taxon>Bugulidae</taxon>
        <taxon>Bugula</taxon>
    </lineage>
</organism>